<evidence type="ECO:0000313" key="2">
    <source>
        <dbReference type="Proteomes" id="UP001248536"/>
    </source>
</evidence>
<accession>A0ABU2F5I7</accession>
<protein>
    <submittedName>
        <fullName evidence="1">Uncharacterized protein</fullName>
    </submittedName>
</protein>
<name>A0ABU2F5I7_HALAR</name>
<dbReference type="RefSeq" id="WP_160163330.1">
    <property type="nucleotide sequence ID" value="NZ_BAABDY010000005.1"/>
</dbReference>
<proteinExistence type="predicted"/>
<keyword evidence="2" id="KW-1185">Reference proteome</keyword>
<comment type="caution">
    <text evidence="1">The sequence shown here is derived from an EMBL/GenBank/DDBJ whole genome shotgun (WGS) entry which is preliminary data.</text>
</comment>
<organism evidence="1 2">
    <name type="scientific">Haloarcula argentinensis</name>
    <dbReference type="NCBI Taxonomy" id="43776"/>
    <lineage>
        <taxon>Archaea</taxon>
        <taxon>Methanobacteriati</taxon>
        <taxon>Methanobacteriota</taxon>
        <taxon>Stenosarchaea group</taxon>
        <taxon>Halobacteria</taxon>
        <taxon>Halobacteriales</taxon>
        <taxon>Haloarculaceae</taxon>
        <taxon>Haloarcula</taxon>
    </lineage>
</organism>
<evidence type="ECO:0000313" key="1">
    <source>
        <dbReference type="EMBL" id="MDS0255832.1"/>
    </source>
</evidence>
<reference evidence="1 2" key="1">
    <citation type="submission" date="2022-06" db="EMBL/GenBank/DDBJ databases">
        <title>Haloarcula sp. a new haloarchaeum isolate from saline soil.</title>
        <authorList>
            <person name="Strakova D."/>
            <person name="Galisteo C."/>
            <person name="Sanchez-Porro C."/>
            <person name="Ventosa A."/>
        </authorList>
    </citation>
    <scope>NUCLEOTIDE SEQUENCE [LARGE SCALE GENOMIC DNA]</scope>
    <source>
        <strain evidence="1 2">JCM 15760</strain>
    </source>
</reference>
<gene>
    <name evidence="1" type="ORF">NC662_19185</name>
</gene>
<sequence>MSIDSKHGSGLEPRITLTHNEDRTWTCRDFEVKESAQRETRDEAF</sequence>
<dbReference type="Proteomes" id="UP001248536">
    <property type="component" value="Unassembled WGS sequence"/>
</dbReference>
<dbReference type="EMBL" id="JAMQCP010000005">
    <property type="protein sequence ID" value="MDS0255832.1"/>
    <property type="molecule type" value="Genomic_DNA"/>
</dbReference>